<protein>
    <submittedName>
        <fullName evidence="4">S-adenosyl-L-methionine-dependent methyltransferase</fullName>
    </submittedName>
</protein>
<keyword evidence="2" id="KW-0808">Transferase</keyword>
<dbReference type="Gene3D" id="3.40.50.150">
    <property type="entry name" value="Vaccinia Virus protein VP39"/>
    <property type="match status" value="1"/>
</dbReference>
<dbReference type="GO" id="GO:0008168">
    <property type="term" value="F:methyltransferase activity"/>
    <property type="evidence" value="ECO:0007669"/>
    <property type="project" value="UniProtKB-KW"/>
</dbReference>
<dbReference type="Proteomes" id="UP000234254">
    <property type="component" value="Unassembled WGS sequence"/>
</dbReference>
<feature type="domain" description="Methyltransferase" evidence="3">
    <location>
        <begin position="44"/>
        <end position="136"/>
    </location>
</feature>
<dbReference type="PANTHER" id="PTHR43861:SF1">
    <property type="entry name" value="TRANS-ACONITATE 2-METHYLTRANSFERASE"/>
    <property type="match status" value="1"/>
</dbReference>
<gene>
    <name evidence="4" type="ORF">P168DRAFT_289835</name>
</gene>
<dbReference type="Pfam" id="PF13649">
    <property type="entry name" value="Methyltransf_25"/>
    <property type="match status" value="1"/>
</dbReference>
<dbReference type="CDD" id="cd02440">
    <property type="entry name" value="AdoMet_MTases"/>
    <property type="match status" value="1"/>
</dbReference>
<keyword evidence="5" id="KW-1185">Reference proteome</keyword>
<dbReference type="InterPro" id="IPR029063">
    <property type="entry name" value="SAM-dependent_MTases_sf"/>
</dbReference>
<dbReference type="OrthoDB" id="540004at2759"/>
<proteinExistence type="predicted"/>
<dbReference type="GeneID" id="36544610"/>
<dbReference type="GO" id="GO:0032259">
    <property type="term" value="P:methylation"/>
    <property type="evidence" value="ECO:0007669"/>
    <property type="project" value="UniProtKB-KW"/>
</dbReference>
<dbReference type="AlphaFoldDB" id="A0A2I1D555"/>
<reference evidence="4" key="1">
    <citation type="submission" date="2016-12" db="EMBL/GenBank/DDBJ databases">
        <title>The genomes of Aspergillus section Nigri reveals drivers in fungal speciation.</title>
        <authorList>
            <consortium name="DOE Joint Genome Institute"/>
            <person name="Vesth T.C."/>
            <person name="Nybo J."/>
            <person name="Theobald S."/>
            <person name="Brandl J."/>
            <person name="Frisvad J.C."/>
            <person name="Nielsen K.F."/>
            <person name="Lyhne E.K."/>
            <person name="Kogle M.E."/>
            <person name="Kuo A."/>
            <person name="Riley R."/>
            <person name="Clum A."/>
            <person name="Nolan M."/>
            <person name="Lipzen A."/>
            <person name="Salamov A."/>
            <person name="Henrissat B."/>
            <person name="Wiebenga A."/>
            <person name="De vries R.P."/>
            <person name="Grigoriev I.V."/>
            <person name="Mortensen U.H."/>
            <person name="Andersen M.R."/>
            <person name="Baker S.E."/>
        </authorList>
    </citation>
    <scope>NUCLEOTIDE SEQUENCE</scope>
    <source>
        <strain evidence="4">IBT 28561</strain>
    </source>
</reference>
<dbReference type="VEuPathDB" id="FungiDB:P168DRAFT_289835"/>
<evidence type="ECO:0000256" key="1">
    <source>
        <dbReference type="ARBA" id="ARBA00022603"/>
    </source>
</evidence>
<evidence type="ECO:0000256" key="2">
    <source>
        <dbReference type="ARBA" id="ARBA00022679"/>
    </source>
</evidence>
<dbReference type="PANTHER" id="PTHR43861">
    <property type="entry name" value="TRANS-ACONITATE 2-METHYLTRANSFERASE-RELATED"/>
    <property type="match status" value="1"/>
</dbReference>
<dbReference type="SUPFAM" id="SSF53335">
    <property type="entry name" value="S-adenosyl-L-methionine-dependent methyltransferases"/>
    <property type="match status" value="1"/>
</dbReference>
<evidence type="ECO:0000313" key="4">
    <source>
        <dbReference type="EMBL" id="PKY05005.1"/>
    </source>
</evidence>
<comment type="caution">
    <text evidence="4">The sequence shown here is derived from an EMBL/GenBank/DDBJ whole genome shotgun (WGS) entry which is preliminary data.</text>
</comment>
<organism evidence="4 5">
    <name type="scientific">Aspergillus campestris (strain IBT 28561)</name>
    <dbReference type="NCBI Taxonomy" id="1392248"/>
    <lineage>
        <taxon>Eukaryota</taxon>
        <taxon>Fungi</taxon>
        <taxon>Dikarya</taxon>
        <taxon>Ascomycota</taxon>
        <taxon>Pezizomycotina</taxon>
        <taxon>Eurotiomycetes</taxon>
        <taxon>Eurotiomycetidae</taxon>
        <taxon>Eurotiales</taxon>
        <taxon>Aspergillaceae</taxon>
        <taxon>Aspergillus</taxon>
        <taxon>Aspergillus subgen. Circumdati</taxon>
    </lineage>
</organism>
<name>A0A2I1D555_ASPC2</name>
<dbReference type="RefSeq" id="XP_024693599.1">
    <property type="nucleotide sequence ID" value="XM_024837086.1"/>
</dbReference>
<sequence>MEDVEYAQLYDSIVDSYDSGFAHNPGLLRLIEKINSRLPTSANILDIGCGTGNPVSSTLASSGHKVVGVDFSPEMVTMSQKNVPKGKFLVADMRHYEHPTTARPDAIFNVFASFRLRREETESLVNKWAGWLNPNGLLCIATMAADDCPQDRIENGYDPDGLCARAVRQRFMGNEFRHTMFTRRGWTDLLQRNNLEVVESWMEIFVPPGSMDTDDARFFYIIARKGE</sequence>
<keyword evidence="1 4" id="KW-0489">Methyltransferase</keyword>
<dbReference type="EMBL" id="MSFM01000005">
    <property type="protein sequence ID" value="PKY05005.1"/>
    <property type="molecule type" value="Genomic_DNA"/>
</dbReference>
<dbReference type="InterPro" id="IPR041698">
    <property type="entry name" value="Methyltransf_25"/>
</dbReference>
<evidence type="ECO:0000313" key="5">
    <source>
        <dbReference type="Proteomes" id="UP000234254"/>
    </source>
</evidence>
<accession>A0A2I1D555</accession>
<evidence type="ECO:0000259" key="3">
    <source>
        <dbReference type="Pfam" id="PF13649"/>
    </source>
</evidence>